<dbReference type="Pfam" id="PF00271">
    <property type="entry name" value="Helicase_C"/>
    <property type="match status" value="1"/>
</dbReference>
<evidence type="ECO:0000256" key="2">
    <source>
        <dbReference type="ARBA" id="ARBA00022840"/>
    </source>
</evidence>
<dbReference type="PANTHER" id="PTHR47957:SF3">
    <property type="entry name" value="ATP-DEPENDENT HELICASE HRQ1"/>
    <property type="match status" value="1"/>
</dbReference>
<dbReference type="InterPro" id="IPR018973">
    <property type="entry name" value="MZB"/>
</dbReference>
<dbReference type="PROSITE" id="PS51194">
    <property type="entry name" value="HELICASE_CTER"/>
    <property type="match status" value="1"/>
</dbReference>
<evidence type="ECO:0008006" key="8">
    <source>
        <dbReference type="Google" id="ProtNLM"/>
    </source>
</evidence>
<dbReference type="SUPFAM" id="SSF52540">
    <property type="entry name" value="P-loop containing nucleoside triphosphate hydrolases"/>
    <property type="match status" value="1"/>
</dbReference>
<evidence type="ECO:0000256" key="1">
    <source>
        <dbReference type="ARBA" id="ARBA00022741"/>
    </source>
</evidence>
<gene>
    <name evidence="6" type="ORF">Daesc_010260</name>
</gene>
<reference evidence="6 7" key="1">
    <citation type="journal article" date="2024" name="Front Chem Biol">
        <title>Unveiling the potential of Daldinia eschscholtzii MFLUCC 19-0629 through bioactivity and bioinformatics studies for enhanced sustainable agriculture production.</title>
        <authorList>
            <person name="Brooks S."/>
            <person name="Weaver J.A."/>
            <person name="Klomchit A."/>
            <person name="Alharthi S.A."/>
            <person name="Onlamun T."/>
            <person name="Nurani R."/>
            <person name="Vong T.K."/>
            <person name="Alberti F."/>
            <person name="Greco C."/>
        </authorList>
    </citation>
    <scope>NUCLEOTIDE SEQUENCE [LARGE SCALE GENOMIC DNA]</scope>
    <source>
        <strain evidence="6">MFLUCC 19-0629</strain>
    </source>
</reference>
<dbReference type="AlphaFoldDB" id="A0AAX6M7Q3"/>
<evidence type="ECO:0000313" key="7">
    <source>
        <dbReference type="Proteomes" id="UP001369815"/>
    </source>
</evidence>
<keyword evidence="7" id="KW-1185">Reference proteome</keyword>
<dbReference type="PROSITE" id="PS51192">
    <property type="entry name" value="HELICASE_ATP_BIND_1"/>
    <property type="match status" value="1"/>
</dbReference>
<feature type="compositionally biased region" description="Basic residues" evidence="3">
    <location>
        <begin position="46"/>
        <end position="57"/>
    </location>
</feature>
<feature type="compositionally biased region" description="Basic and acidic residues" evidence="3">
    <location>
        <begin position="21"/>
        <end position="34"/>
    </location>
</feature>
<dbReference type="CDD" id="cd18797">
    <property type="entry name" value="SF2_C_Hrq"/>
    <property type="match status" value="1"/>
</dbReference>
<feature type="region of interest" description="Disordered" evidence="3">
    <location>
        <begin position="1"/>
        <end position="60"/>
    </location>
</feature>
<dbReference type="Pfam" id="PF09369">
    <property type="entry name" value="MZB"/>
    <property type="match status" value="1"/>
</dbReference>
<dbReference type="EMBL" id="JBANMG010000010">
    <property type="protein sequence ID" value="KAK6948493.1"/>
    <property type="molecule type" value="Genomic_DNA"/>
</dbReference>
<name>A0AAX6M7Q3_9PEZI</name>
<sequence length="1139" mass="128669">MSALKAATVSNRIMKRKRKRQTSEEDKEDDHFGDSEETLDELGAAKSKKNVVPQRKKKTDESVDCQIEWPQLFKDLDKTHRALNLVFTFCSTRRHLATTFDTIRSAVESNTKQELTVEDVAAIAALRPEGINFTYVDEVMLQTDIKGAERDSTFKSGRSRIITVQGPAPDASVGGFTGMEELGSRHPDESPPAGQEVLYFEFVDGDLKRQVQSKKTGEPTNPNRRLRDEDLKMPVCSQKQLTTLIEKRNRKFTNAVSSFINRCVKENLDPEVIIRQEAEAYIPVPSVSSAATPMPEPSTIPESIPKERKSIPEIIQELKDSSWYTGQIVPDGHRVFDAQDPVFGELDFLLSQDMVNALYNAKGITQFYAHQAEAINNLHAGHHVVVSTSTSSGKSLIYQLPVLHALEQDPNTRAIYIFPTKALAQDQKKSLKEMLAYFTDLGNVLVETFDGDTPMHLRNEIRDEARIIFTNPDMLHLTILPQEDRWRTFLKHLRYVVVDELHYYNGLMGSHVAFIMRRLRRICAAVGNRKVKFISCSATVANPQEHFRTIFGIKDVHLVDFDGSPSGRKEFLCWNTPYKDPGDPSSGRGNAIAECARLFCQLVLRGVRVIAFCRVRKQCEELVNAIRYELESLGRPECSSRVMGYRGGYTAQDRRQIESEMFEGKLMGIVATTALELGVDIGTLDCVISLGFPYTIANLRQQSGRAGRRNKDSLSVLLGDCFPTDQHYMQNPDELFTKPNCELQVDLSNMLVLEGHIQCAAYEMPIKPADDAIYFGKDLAKLAEERLIKDELGYYHCHDRFRPMPSRFVAIRDTEDDHFAIVDISHGKNVVLEELEASRTFFTIYDGAIFLHQGNSYLVRDFQPDRKIAKVEKVKVEWTTQQRDFTDVDPVETEAMRKIPGSPSLAFHGSIRIVQNVFGYFKVDRKRRILDAVQVDNPPIIRHSKGMWLDVPKRALEILIDRRLHVAGAIHAAEHAIMSLMPNFVISLPDDVRTECKSGLKEFARKETSRKRPARLTFYDAKGGANGAGISTKAFEFIDLLLVQALERVQHCHCQTGCPECVCSEFCKEANEVMSKTGCTVIIKTLLNMEIDVEALPMGPEDMSPVGIETVVLAKPVPSRFDYKEIKIEEDDQDCIIID</sequence>
<comment type="caution">
    <text evidence="6">The sequence shown here is derived from an EMBL/GenBank/DDBJ whole genome shotgun (WGS) entry which is preliminary data.</text>
</comment>
<keyword evidence="2" id="KW-0067">ATP-binding</keyword>
<dbReference type="GO" id="GO:0005634">
    <property type="term" value="C:nucleus"/>
    <property type="evidence" value="ECO:0007669"/>
    <property type="project" value="TreeGrafter"/>
</dbReference>
<dbReference type="Proteomes" id="UP001369815">
    <property type="component" value="Unassembled WGS sequence"/>
</dbReference>
<dbReference type="Pfam" id="PF00270">
    <property type="entry name" value="DEAD"/>
    <property type="match status" value="1"/>
</dbReference>
<dbReference type="GO" id="GO:0006289">
    <property type="term" value="P:nucleotide-excision repair"/>
    <property type="evidence" value="ECO:0007669"/>
    <property type="project" value="TreeGrafter"/>
</dbReference>
<dbReference type="SMART" id="SM00490">
    <property type="entry name" value="HELICc"/>
    <property type="match status" value="1"/>
</dbReference>
<organism evidence="6 7">
    <name type="scientific">Daldinia eschscholtzii</name>
    <dbReference type="NCBI Taxonomy" id="292717"/>
    <lineage>
        <taxon>Eukaryota</taxon>
        <taxon>Fungi</taxon>
        <taxon>Dikarya</taxon>
        <taxon>Ascomycota</taxon>
        <taxon>Pezizomycotina</taxon>
        <taxon>Sordariomycetes</taxon>
        <taxon>Xylariomycetidae</taxon>
        <taxon>Xylariales</taxon>
        <taxon>Hypoxylaceae</taxon>
        <taxon>Daldinia</taxon>
    </lineage>
</organism>
<dbReference type="InterPro" id="IPR055227">
    <property type="entry name" value="HRQ1_WHD"/>
</dbReference>
<dbReference type="Gene3D" id="3.40.50.300">
    <property type="entry name" value="P-loop containing nucleotide triphosphate hydrolases"/>
    <property type="match status" value="2"/>
</dbReference>
<keyword evidence="1" id="KW-0547">Nucleotide-binding</keyword>
<evidence type="ECO:0000259" key="4">
    <source>
        <dbReference type="PROSITE" id="PS51192"/>
    </source>
</evidence>
<evidence type="ECO:0000256" key="3">
    <source>
        <dbReference type="SAM" id="MobiDB-lite"/>
    </source>
</evidence>
<dbReference type="GO" id="GO:0043138">
    <property type="term" value="F:3'-5' DNA helicase activity"/>
    <property type="evidence" value="ECO:0007669"/>
    <property type="project" value="TreeGrafter"/>
</dbReference>
<feature type="domain" description="Helicase ATP-binding" evidence="4">
    <location>
        <begin position="375"/>
        <end position="558"/>
    </location>
</feature>
<dbReference type="GO" id="GO:0003676">
    <property type="term" value="F:nucleic acid binding"/>
    <property type="evidence" value="ECO:0007669"/>
    <property type="project" value="InterPro"/>
</dbReference>
<evidence type="ECO:0000313" key="6">
    <source>
        <dbReference type="EMBL" id="KAK6948493.1"/>
    </source>
</evidence>
<dbReference type="GO" id="GO:0036297">
    <property type="term" value="P:interstrand cross-link repair"/>
    <property type="evidence" value="ECO:0007669"/>
    <property type="project" value="TreeGrafter"/>
</dbReference>
<protein>
    <recommendedName>
        <fullName evidence="8">DEAD/DEAH box helicase</fullName>
    </recommendedName>
</protein>
<feature type="domain" description="Helicase C-terminal" evidence="5">
    <location>
        <begin position="598"/>
        <end position="751"/>
    </location>
</feature>
<accession>A0AAX6M7Q3</accession>
<dbReference type="InterPro" id="IPR027417">
    <property type="entry name" value="P-loop_NTPase"/>
</dbReference>
<dbReference type="InterPro" id="IPR011545">
    <property type="entry name" value="DEAD/DEAH_box_helicase_dom"/>
</dbReference>
<dbReference type="Pfam" id="PF22982">
    <property type="entry name" value="WHD_HRQ1"/>
    <property type="match status" value="1"/>
</dbReference>
<dbReference type="InterPro" id="IPR014001">
    <property type="entry name" value="Helicase_ATP-bd"/>
</dbReference>
<dbReference type="InterPro" id="IPR001650">
    <property type="entry name" value="Helicase_C-like"/>
</dbReference>
<proteinExistence type="predicted"/>
<evidence type="ECO:0000259" key="5">
    <source>
        <dbReference type="PROSITE" id="PS51194"/>
    </source>
</evidence>
<dbReference type="SMART" id="SM00487">
    <property type="entry name" value="DEXDc"/>
    <property type="match status" value="1"/>
</dbReference>
<dbReference type="PANTHER" id="PTHR47957">
    <property type="entry name" value="ATP-DEPENDENT HELICASE HRQ1"/>
    <property type="match status" value="1"/>
</dbReference>
<dbReference type="GO" id="GO:0005524">
    <property type="term" value="F:ATP binding"/>
    <property type="evidence" value="ECO:0007669"/>
    <property type="project" value="UniProtKB-KW"/>
</dbReference>
<dbReference type="CDD" id="cd17923">
    <property type="entry name" value="DEXHc_Hrq1-like"/>
    <property type="match status" value="1"/>
</dbReference>